<dbReference type="STRING" id="78410.A0A0P7BL70"/>
<keyword evidence="2" id="KW-1185">Reference proteome</keyword>
<dbReference type="OrthoDB" id="3261350at2759"/>
<dbReference type="Proteomes" id="UP000050424">
    <property type="component" value="Unassembled WGS sequence"/>
</dbReference>
<proteinExistence type="predicted"/>
<comment type="caution">
    <text evidence="1">The sequence shown here is derived from an EMBL/GenBank/DDBJ whole genome shotgun (WGS) entry which is preliminary data.</text>
</comment>
<dbReference type="EMBL" id="LKCW01000003">
    <property type="protein sequence ID" value="KPM46031.1"/>
    <property type="molecule type" value="Genomic_DNA"/>
</dbReference>
<name>A0A0P7BL70_9HYPO</name>
<accession>A0A0P7BL70</accession>
<organism evidence="1 2">
    <name type="scientific">Neonectria ditissima</name>
    <dbReference type="NCBI Taxonomy" id="78410"/>
    <lineage>
        <taxon>Eukaryota</taxon>
        <taxon>Fungi</taxon>
        <taxon>Dikarya</taxon>
        <taxon>Ascomycota</taxon>
        <taxon>Pezizomycotina</taxon>
        <taxon>Sordariomycetes</taxon>
        <taxon>Hypocreomycetidae</taxon>
        <taxon>Hypocreales</taxon>
        <taxon>Nectriaceae</taxon>
        <taxon>Neonectria</taxon>
    </lineage>
</organism>
<sequence length="190" mass="20278">MSKDQLDTAVRELEEGKTQWISKKSALQAVQAQKTIAELEMGGTNNMTTSINAHIARLNEQIADIQRKLGDSAVPARGLPSVIVDIDKDRNIIHVDESEMRAGSSKGAQQDEGGADVWTKIAFNIEAKSDSSSTNSSSSSGGAHLKVGGWWSSVQADSSFSAASKTVTKQMSECSVDGSFSAMLVTIRRS</sequence>
<gene>
    <name evidence="1" type="ORF">AK830_g413</name>
</gene>
<reference evidence="1 2" key="1">
    <citation type="submission" date="2015-09" db="EMBL/GenBank/DDBJ databases">
        <title>Draft genome of a European isolate of the apple canker pathogen Neonectria ditissima.</title>
        <authorList>
            <person name="Gomez-Cortecero A."/>
            <person name="Harrison R.J."/>
            <person name="Armitage A.D."/>
        </authorList>
    </citation>
    <scope>NUCLEOTIDE SEQUENCE [LARGE SCALE GENOMIC DNA]</scope>
    <source>
        <strain evidence="1 2">R09/05</strain>
    </source>
</reference>
<evidence type="ECO:0000313" key="1">
    <source>
        <dbReference type="EMBL" id="KPM46031.1"/>
    </source>
</evidence>
<protein>
    <submittedName>
        <fullName evidence="1">Uncharacterized protein</fullName>
    </submittedName>
</protein>
<evidence type="ECO:0000313" key="2">
    <source>
        <dbReference type="Proteomes" id="UP000050424"/>
    </source>
</evidence>
<dbReference type="AlphaFoldDB" id="A0A0P7BL70"/>